<protein>
    <submittedName>
        <fullName evidence="1">Uncharacterized protein</fullName>
    </submittedName>
</protein>
<proteinExistence type="predicted"/>
<evidence type="ECO:0000313" key="2">
    <source>
        <dbReference type="Proteomes" id="UP000603317"/>
    </source>
</evidence>
<organism evidence="1 2">
    <name type="scientific">Blastomonas marina</name>
    <dbReference type="NCBI Taxonomy" id="1867408"/>
    <lineage>
        <taxon>Bacteria</taxon>
        <taxon>Pseudomonadati</taxon>
        <taxon>Pseudomonadota</taxon>
        <taxon>Alphaproteobacteria</taxon>
        <taxon>Sphingomonadales</taxon>
        <taxon>Sphingomonadaceae</taxon>
        <taxon>Blastomonas</taxon>
    </lineage>
</organism>
<gene>
    <name evidence="1" type="ORF">GCM10010923_16250</name>
</gene>
<dbReference type="Proteomes" id="UP000603317">
    <property type="component" value="Unassembled WGS sequence"/>
</dbReference>
<evidence type="ECO:0000313" key="1">
    <source>
        <dbReference type="EMBL" id="GGA07021.1"/>
    </source>
</evidence>
<sequence>MTAMNLRDASRPKLSLRYGAIHAQRANQEGTSSLPMPTAELRHLVATMID</sequence>
<accession>A0ABQ1FEJ2</accession>
<name>A0ABQ1FEJ2_9SPHN</name>
<keyword evidence="2" id="KW-1185">Reference proteome</keyword>
<dbReference type="EMBL" id="BMID01000001">
    <property type="protein sequence ID" value="GGA07021.1"/>
    <property type="molecule type" value="Genomic_DNA"/>
</dbReference>
<reference evidence="2" key="1">
    <citation type="journal article" date="2019" name="Int. J. Syst. Evol. Microbiol.">
        <title>The Global Catalogue of Microorganisms (GCM) 10K type strain sequencing project: providing services to taxonomists for standard genome sequencing and annotation.</title>
        <authorList>
            <consortium name="The Broad Institute Genomics Platform"/>
            <consortium name="The Broad Institute Genome Sequencing Center for Infectious Disease"/>
            <person name="Wu L."/>
            <person name="Ma J."/>
        </authorList>
    </citation>
    <scope>NUCLEOTIDE SEQUENCE [LARGE SCALE GENOMIC DNA]</scope>
    <source>
        <strain evidence="2">CGMCC 1.15297</strain>
    </source>
</reference>
<comment type="caution">
    <text evidence="1">The sequence shown here is derived from an EMBL/GenBank/DDBJ whole genome shotgun (WGS) entry which is preliminary data.</text>
</comment>
<dbReference type="RefSeq" id="WP_188642216.1">
    <property type="nucleotide sequence ID" value="NZ_BMID01000001.1"/>
</dbReference>